<evidence type="ECO:0000313" key="3">
    <source>
        <dbReference type="Proteomes" id="UP000600565"/>
    </source>
</evidence>
<protein>
    <submittedName>
        <fullName evidence="2">Uncharacterized protein</fullName>
    </submittedName>
</protein>
<accession>A0ABR8XRB1</accession>
<organism evidence="2 3">
    <name type="scientific">Solibacillus merdavium</name>
    <dbReference type="NCBI Taxonomy" id="2762218"/>
    <lineage>
        <taxon>Bacteria</taxon>
        <taxon>Bacillati</taxon>
        <taxon>Bacillota</taxon>
        <taxon>Bacilli</taxon>
        <taxon>Bacillales</taxon>
        <taxon>Caryophanaceae</taxon>
        <taxon>Solibacillus</taxon>
    </lineage>
</organism>
<gene>
    <name evidence="2" type="ORF">H9632_15370</name>
</gene>
<reference evidence="2 3" key="1">
    <citation type="submission" date="2020-08" db="EMBL/GenBank/DDBJ databases">
        <title>A Genomic Blueprint of the Chicken Gut Microbiome.</title>
        <authorList>
            <person name="Gilroy R."/>
            <person name="Ravi A."/>
            <person name="Getino M."/>
            <person name="Pursley I."/>
            <person name="Horton D.L."/>
            <person name="Alikhan N.-F."/>
            <person name="Baker D."/>
            <person name="Gharbi K."/>
            <person name="Hall N."/>
            <person name="Watson M."/>
            <person name="Adriaenssens E.M."/>
            <person name="Foster-Nyarko E."/>
            <person name="Jarju S."/>
            <person name="Secka A."/>
            <person name="Antonio M."/>
            <person name="Oren A."/>
            <person name="Chaudhuri R."/>
            <person name="La Ragione R.M."/>
            <person name="Hildebrand F."/>
            <person name="Pallen M.J."/>
        </authorList>
    </citation>
    <scope>NUCLEOTIDE SEQUENCE [LARGE SCALE GENOMIC DNA]</scope>
    <source>
        <strain evidence="2 3">Sa1YVA6</strain>
    </source>
</reference>
<evidence type="ECO:0000313" key="2">
    <source>
        <dbReference type="EMBL" id="MBD8034451.1"/>
    </source>
</evidence>
<feature type="compositionally biased region" description="Polar residues" evidence="1">
    <location>
        <begin position="47"/>
        <end position="57"/>
    </location>
</feature>
<sequence>MNNFRNPYVDPDSFQGKIYDNYRNHTTPQSIQNFSLSNQEKFEQKETQQNQKSNQYGKTKKHTIYINHQLEKINDSKLVMFSPPKVDSIQKPLNEDPIDELAFNIAQSKHPENEKKDKEEIVSTLVKEFSLMLEDNSSIQEDKDKDETIFISDKSTSINENKSLDEFTNNANNESTTEHRVHTKHDNSEMLLAEFHSMLDEGNDDLLSKGEDIKLLSETNDNIDDNFLLMFLGRSEELQEENQNNNTNEEDIDTLKEPTNPMEEKYLTMLSESDELQEGNLAIHMNEEDIDELDEPTDDRMEEKFFTMLSESDELPEKNQVSHMNEEAIDKLKEPTDTIEDEYITMLSESDELPEENQDSHMSEKAADELKEPTDAIEDEYLTMLTESDGVQKEYGDSLFTTLKGTKPDKTEDLSNLKDPHFISYVEKKKTTTVKMQVLLARLEIDIDIVETMDLVMPLENIVRVELSIQSLDCRVVIPSKKVFLKGEFIAEIEFSNEGLENRIQSMKVSIPWSKTANINWLSVPEYSHSNQYEYMFQSPSESTSNIHYKSHHEFAEPINSQLNQINFVWHQELNPNNQQLQINGLAQLSINFLQEQLVELDCYSK</sequence>
<feature type="compositionally biased region" description="Basic and acidic residues" evidence="1">
    <location>
        <begin position="358"/>
        <end position="369"/>
    </location>
</feature>
<dbReference type="RefSeq" id="WP_191704949.1">
    <property type="nucleotide sequence ID" value="NZ_JACSPW010000016.1"/>
</dbReference>
<dbReference type="EMBL" id="JACSPW010000016">
    <property type="protein sequence ID" value="MBD8034451.1"/>
    <property type="molecule type" value="Genomic_DNA"/>
</dbReference>
<evidence type="ECO:0000256" key="1">
    <source>
        <dbReference type="SAM" id="MobiDB-lite"/>
    </source>
</evidence>
<dbReference type="Proteomes" id="UP000600565">
    <property type="component" value="Unassembled WGS sequence"/>
</dbReference>
<keyword evidence="3" id="KW-1185">Reference proteome</keyword>
<feature type="region of interest" description="Disordered" evidence="1">
    <location>
        <begin position="40"/>
        <end position="60"/>
    </location>
</feature>
<proteinExistence type="predicted"/>
<comment type="caution">
    <text evidence="2">The sequence shown here is derived from an EMBL/GenBank/DDBJ whole genome shotgun (WGS) entry which is preliminary data.</text>
</comment>
<feature type="region of interest" description="Disordered" evidence="1">
    <location>
        <begin position="350"/>
        <end position="369"/>
    </location>
</feature>
<name>A0ABR8XRB1_9BACL</name>